<comment type="caution">
    <text evidence="1">The sequence shown here is derived from an EMBL/GenBank/DDBJ whole genome shotgun (WGS) entry which is preliminary data.</text>
</comment>
<dbReference type="EMBL" id="JABCSC020000003">
    <property type="protein sequence ID" value="NSL55995.1"/>
    <property type="molecule type" value="Genomic_DNA"/>
</dbReference>
<dbReference type="RefSeq" id="WP_170022354.1">
    <property type="nucleotide sequence ID" value="NZ_JABCSC020000003.1"/>
</dbReference>
<dbReference type="InterPro" id="IPR052184">
    <property type="entry name" value="SDR_enzymes"/>
</dbReference>
<dbReference type="Pfam" id="PF00106">
    <property type="entry name" value="adh_short"/>
    <property type="match status" value="1"/>
</dbReference>
<organism evidence="1 2">
    <name type="scientific">Uliginosibacterium aquaticum</name>
    <dbReference type="NCBI Taxonomy" id="2731212"/>
    <lineage>
        <taxon>Bacteria</taxon>
        <taxon>Pseudomonadati</taxon>
        <taxon>Pseudomonadota</taxon>
        <taxon>Betaproteobacteria</taxon>
        <taxon>Rhodocyclales</taxon>
        <taxon>Zoogloeaceae</taxon>
        <taxon>Uliginosibacterium</taxon>
    </lineage>
</organism>
<accession>A0ABX2IPE6</accession>
<evidence type="ECO:0000313" key="1">
    <source>
        <dbReference type="EMBL" id="NSL55995.1"/>
    </source>
</evidence>
<name>A0ABX2IPE6_9RHOO</name>
<protein>
    <submittedName>
        <fullName evidence="1">SDR family oxidoreductase</fullName>
    </submittedName>
</protein>
<keyword evidence="2" id="KW-1185">Reference proteome</keyword>
<dbReference type="PANTHER" id="PTHR45458">
    <property type="entry name" value="SHORT-CHAIN DEHYDROGENASE/REDUCTASE SDR"/>
    <property type="match status" value="1"/>
</dbReference>
<evidence type="ECO:0000313" key="2">
    <source>
        <dbReference type="Proteomes" id="UP000778523"/>
    </source>
</evidence>
<dbReference type="NCBIfam" id="NF005403">
    <property type="entry name" value="PRK06953.1"/>
    <property type="match status" value="1"/>
</dbReference>
<dbReference type="PRINTS" id="PR00081">
    <property type="entry name" value="GDHRDH"/>
</dbReference>
<dbReference type="InterPro" id="IPR002347">
    <property type="entry name" value="SDR_fam"/>
</dbReference>
<dbReference type="SUPFAM" id="SSF51735">
    <property type="entry name" value="NAD(P)-binding Rossmann-fold domains"/>
    <property type="match status" value="1"/>
</dbReference>
<reference evidence="1 2" key="1">
    <citation type="submission" date="2020-06" db="EMBL/GenBank/DDBJ databases">
        <title>Draft genome of Uliginosibacterium sp. IMCC34675.</title>
        <authorList>
            <person name="Song J."/>
        </authorList>
    </citation>
    <scope>NUCLEOTIDE SEQUENCE [LARGE SCALE GENOMIC DNA]</scope>
    <source>
        <strain evidence="1 2">IMCC34675</strain>
    </source>
</reference>
<dbReference type="Proteomes" id="UP000778523">
    <property type="component" value="Unassembled WGS sequence"/>
</dbReference>
<dbReference type="CDD" id="cd05325">
    <property type="entry name" value="carb_red_sniffer_like_SDR_c"/>
    <property type="match status" value="1"/>
</dbReference>
<dbReference type="Gene3D" id="3.40.50.720">
    <property type="entry name" value="NAD(P)-binding Rossmann-like Domain"/>
    <property type="match status" value="1"/>
</dbReference>
<dbReference type="PANTHER" id="PTHR45458:SF1">
    <property type="entry name" value="SHORT CHAIN DEHYDROGENASE"/>
    <property type="match status" value="1"/>
</dbReference>
<dbReference type="InterPro" id="IPR036291">
    <property type="entry name" value="NAD(P)-bd_dom_sf"/>
</dbReference>
<gene>
    <name evidence="1" type="ORF">HJ583_013220</name>
</gene>
<sequence length="225" mass="23451">MSKTVLIAGASRGIGLEFAVQYAAEGWRVIACCRSPEQARGWLPADVDVQALDVTDPESVAALGWHLDDEPLDLLICNAGVFGPDTGSFAAPGDAAFDEVMHTNVLGPMRLIQVLAPSVAQAKGVIAVLSSKMGSIYETSGADALAYRCSKAASNMVVKAAANEYGPQGATVIALHPGWVRTEMGGPNALVGVSESVEGLRQVIADAGVDDNGCFLDYTGRNLSW</sequence>
<proteinExistence type="predicted"/>